<reference evidence="2 3" key="1">
    <citation type="submission" date="2024-02" db="EMBL/GenBank/DDBJ databases">
        <authorList>
            <person name="Chen Y."/>
            <person name="Shah S."/>
            <person name="Dougan E. K."/>
            <person name="Thang M."/>
            <person name="Chan C."/>
        </authorList>
    </citation>
    <scope>NUCLEOTIDE SEQUENCE [LARGE SCALE GENOMIC DNA]</scope>
</reference>
<keyword evidence="1" id="KW-0812">Transmembrane</keyword>
<dbReference type="Proteomes" id="UP001642464">
    <property type="component" value="Unassembled WGS sequence"/>
</dbReference>
<evidence type="ECO:0000313" key="2">
    <source>
        <dbReference type="EMBL" id="CAK9019631.1"/>
    </source>
</evidence>
<sequence>MFDVARVAGRPFVNWMRPYLAVQVLGVLVTIQAFASLQRRPITALRARIPQEADPNVQWHPMMKKGRPPGPLKLPASFEALTSLSVYTAPRLDADLIPGRVVQKGTHFSVEEVVYQGKVRGQDVIFLKPKRVYYKASRNMPDDGEDYGQGGWLCDLGTQKGPWFSRKLVRRIRL</sequence>
<name>A0ABP0JYR3_9DINO</name>
<evidence type="ECO:0000256" key="1">
    <source>
        <dbReference type="SAM" id="Phobius"/>
    </source>
</evidence>
<gene>
    <name evidence="2" type="ORF">SCF082_LOCUS14599</name>
</gene>
<dbReference type="EMBL" id="CAXAMM010009169">
    <property type="protein sequence ID" value="CAK9019631.1"/>
    <property type="molecule type" value="Genomic_DNA"/>
</dbReference>
<keyword evidence="3" id="KW-1185">Reference proteome</keyword>
<feature type="transmembrane region" description="Helical" evidence="1">
    <location>
        <begin position="20"/>
        <end position="37"/>
    </location>
</feature>
<protein>
    <recommendedName>
        <fullName evidence="4">Peptidase S26 domain-containing protein</fullName>
    </recommendedName>
</protein>
<proteinExistence type="predicted"/>
<keyword evidence="1" id="KW-1133">Transmembrane helix</keyword>
<organism evidence="2 3">
    <name type="scientific">Durusdinium trenchii</name>
    <dbReference type="NCBI Taxonomy" id="1381693"/>
    <lineage>
        <taxon>Eukaryota</taxon>
        <taxon>Sar</taxon>
        <taxon>Alveolata</taxon>
        <taxon>Dinophyceae</taxon>
        <taxon>Suessiales</taxon>
        <taxon>Symbiodiniaceae</taxon>
        <taxon>Durusdinium</taxon>
    </lineage>
</organism>
<evidence type="ECO:0000313" key="3">
    <source>
        <dbReference type="Proteomes" id="UP001642464"/>
    </source>
</evidence>
<evidence type="ECO:0008006" key="4">
    <source>
        <dbReference type="Google" id="ProtNLM"/>
    </source>
</evidence>
<accession>A0ABP0JYR3</accession>
<keyword evidence="1" id="KW-0472">Membrane</keyword>
<comment type="caution">
    <text evidence="2">The sequence shown here is derived from an EMBL/GenBank/DDBJ whole genome shotgun (WGS) entry which is preliminary data.</text>
</comment>